<dbReference type="Pfam" id="PF00834">
    <property type="entry name" value="Ribul_P_3_epim"/>
    <property type="match status" value="1"/>
</dbReference>
<evidence type="ECO:0000256" key="5">
    <source>
        <dbReference type="ARBA" id="ARBA00001954"/>
    </source>
</evidence>
<dbReference type="EC" id="5.1.3.1" evidence="7 10"/>
<dbReference type="PROSITE" id="PS01085">
    <property type="entry name" value="RIBUL_P_3_EPIMER_1"/>
    <property type="match status" value="1"/>
</dbReference>
<feature type="binding site" evidence="10 13">
    <location>
        <position position="34"/>
    </location>
    <ligand>
        <name>a divalent metal cation</name>
        <dbReference type="ChEBI" id="CHEBI:60240"/>
    </ligand>
</feature>
<dbReference type="InterPro" id="IPR026019">
    <property type="entry name" value="Ribul_P_3_epim"/>
</dbReference>
<keyword evidence="9 10" id="KW-0413">Isomerase</keyword>
<comment type="cofactor">
    <cofactor evidence="4">
        <name>Zn(2+)</name>
        <dbReference type="ChEBI" id="CHEBI:29105"/>
    </cofactor>
</comment>
<evidence type="ECO:0000256" key="3">
    <source>
        <dbReference type="ARBA" id="ARBA00001941"/>
    </source>
</evidence>
<keyword evidence="8 10" id="KW-0479">Metal-binding</keyword>
<evidence type="ECO:0000256" key="10">
    <source>
        <dbReference type="HAMAP-Rule" id="MF_02227"/>
    </source>
</evidence>
<proteinExistence type="inferred from homology"/>
<feature type="binding site" evidence="14">
    <location>
        <position position="179"/>
    </location>
    <ligand>
        <name>substrate</name>
    </ligand>
</feature>
<dbReference type="GO" id="GO:0019323">
    <property type="term" value="P:pentose catabolic process"/>
    <property type="evidence" value="ECO:0007669"/>
    <property type="project" value="UniProtKB-UniRule"/>
</dbReference>
<feature type="binding site" evidence="10 14">
    <location>
        <begin position="199"/>
        <end position="200"/>
    </location>
    <ligand>
        <name>substrate</name>
    </ligand>
</feature>
<evidence type="ECO:0000256" key="4">
    <source>
        <dbReference type="ARBA" id="ARBA00001947"/>
    </source>
</evidence>
<comment type="function">
    <text evidence="10">Catalyzes the reversible epimerization of D-ribulose 5-phosphate to D-xylulose 5-phosphate.</text>
</comment>
<comment type="cofactor">
    <cofactor evidence="10 13">
        <name>a divalent metal cation</name>
        <dbReference type="ChEBI" id="CHEBI:60240"/>
    </cofactor>
    <text evidence="10 13">Binds 1 divalent metal cation per subunit.</text>
</comment>
<reference evidence="15 16" key="1">
    <citation type="submission" date="2019-02" db="EMBL/GenBank/DDBJ databases">
        <authorList>
            <person name="Manzano-Marin A."/>
            <person name="Manzano-Marin A."/>
        </authorList>
    </citation>
    <scope>NUCLEOTIDE SEQUENCE [LARGE SCALE GENOMIC DNA]</scope>
    <source>
        <strain evidence="15 16">ErCicurvipes</strain>
    </source>
</reference>
<dbReference type="HAMAP" id="MF_02227">
    <property type="entry name" value="RPE"/>
    <property type="match status" value="1"/>
</dbReference>
<dbReference type="PANTHER" id="PTHR11749">
    <property type="entry name" value="RIBULOSE-5-PHOSPHATE-3-EPIMERASE"/>
    <property type="match status" value="1"/>
</dbReference>
<feature type="active site" description="Proton donor" evidence="10 12">
    <location>
        <position position="177"/>
    </location>
</feature>
<dbReference type="GO" id="GO:0046872">
    <property type="term" value="F:metal ion binding"/>
    <property type="evidence" value="ECO:0007669"/>
    <property type="project" value="UniProtKB-UniRule"/>
</dbReference>
<dbReference type="GO" id="GO:0006098">
    <property type="term" value="P:pentose-phosphate shunt"/>
    <property type="evidence" value="ECO:0007669"/>
    <property type="project" value="UniProtKB-UniRule"/>
</dbReference>
<protein>
    <recommendedName>
        <fullName evidence="7 10">Ribulose-phosphate 3-epimerase</fullName>
        <ecNumber evidence="7 10">5.1.3.1</ecNumber>
    </recommendedName>
</protein>
<evidence type="ECO:0000256" key="2">
    <source>
        <dbReference type="ARBA" id="ARBA00001936"/>
    </source>
</evidence>
<feature type="binding site" evidence="10">
    <location>
        <begin position="177"/>
        <end position="179"/>
    </location>
    <ligand>
        <name>substrate</name>
    </ligand>
</feature>
<feature type="binding site" evidence="10 13">
    <location>
        <position position="36"/>
    </location>
    <ligand>
        <name>a divalent metal cation</name>
        <dbReference type="ChEBI" id="CHEBI:60240"/>
    </ligand>
</feature>
<evidence type="ECO:0000313" key="16">
    <source>
        <dbReference type="Proteomes" id="UP000294441"/>
    </source>
</evidence>
<dbReference type="OrthoDB" id="1645589at2"/>
<dbReference type="GO" id="GO:0005737">
    <property type="term" value="C:cytoplasm"/>
    <property type="evidence" value="ECO:0007669"/>
    <property type="project" value="UniProtKB-ARBA"/>
</dbReference>
<comment type="catalytic activity">
    <reaction evidence="1 10 11">
        <text>D-ribulose 5-phosphate = D-xylulose 5-phosphate</text>
        <dbReference type="Rhea" id="RHEA:13677"/>
        <dbReference type="ChEBI" id="CHEBI:57737"/>
        <dbReference type="ChEBI" id="CHEBI:58121"/>
        <dbReference type="EC" id="5.1.3.1"/>
    </reaction>
</comment>
<dbReference type="FunFam" id="3.20.20.70:FF:000004">
    <property type="entry name" value="Ribulose-phosphate 3-epimerase"/>
    <property type="match status" value="1"/>
</dbReference>
<evidence type="ECO:0000256" key="11">
    <source>
        <dbReference type="PIRNR" id="PIRNR001461"/>
    </source>
</evidence>
<dbReference type="NCBIfam" id="TIGR01163">
    <property type="entry name" value="rpe"/>
    <property type="match status" value="1"/>
</dbReference>
<comment type="cofactor">
    <cofactor evidence="2">
        <name>Mn(2+)</name>
        <dbReference type="ChEBI" id="CHEBI:29035"/>
    </cofactor>
</comment>
<dbReference type="CDD" id="cd00429">
    <property type="entry name" value="RPE"/>
    <property type="match status" value="1"/>
</dbReference>
<feature type="binding site" evidence="10 14">
    <location>
        <position position="9"/>
    </location>
    <ligand>
        <name>substrate</name>
    </ligand>
</feature>
<feature type="binding site" evidence="10 14">
    <location>
        <position position="68"/>
    </location>
    <ligand>
        <name>substrate</name>
    </ligand>
</feature>
<dbReference type="PIRSF" id="PIRSF001461">
    <property type="entry name" value="RPE"/>
    <property type="match status" value="1"/>
</dbReference>
<name>A0A451D8S7_9GAMM</name>
<dbReference type="RefSeq" id="WP_157992838.1">
    <property type="nucleotide sequence ID" value="NZ_LR217713.1"/>
</dbReference>
<comment type="pathway">
    <text evidence="10">Carbohydrate degradation.</text>
</comment>
<keyword evidence="13" id="KW-0464">Manganese</keyword>
<feature type="binding site" evidence="10 13">
    <location>
        <position position="177"/>
    </location>
    <ligand>
        <name>a divalent metal cation</name>
        <dbReference type="ChEBI" id="CHEBI:60240"/>
    </ligand>
</feature>
<sequence>MKKFLIAPSILAADYARLGEDTSKALDAGGDLVHVDIMDNHYVPNLSMGPTTVRDLRNYGITAPIDVHLMAEPVDRLIPDFIQAGANCITFHPETSQHIDQTLQLIHQSGCKAGIALNPTASLEILCDVMDKIDIILLMSVNPGFSRQLFIPETLKKLHQVRNLIDRSGYNICLAVDGGIHVNNICEIANTGTDMLVVGSTIFDNVDYKKVIASMRIELEKSYYR</sequence>
<keyword evidence="13" id="KW-0170">Cobalt</keyword>
<keyword evidence="13" id="KW-0862">Zinc</keyword>
<dbReference type="InterPro" id="IPR011060">
    <property type="entry name" value="RibuloseP-bd_barrel"/>
</dbReference>
<evidence type="ECO:0000256" key="6">
    <source>
        <dbReference type="ARBA" id="ARBA00009541"/>
    </source>
</evidence>
<comment type="similarity">
    <text evidence="6 10 11">Belongs to the ribulose-phosphate 3-epimerase family.</text>
</comment>
<gene>
    <name evidence="10 15" type="primary">rpe</name>
    <name evidence="15" type="ORF">ERCICURV3402_612</name>
</gene>
<dbReference type="InterPro" id="IPR000056">
    <property type="entry name" value="Ribul_P_3_epim-like"/>
</dbReference>
<keyword evidence="10 11" id="KW-0119">Carbohydrate metabolism</keyword>
<dbReference type="AlphaFoldDB" id="A0A451D8S7"/>
<comment type="cofactor">
    <cofactor evidence="5">
        <name>Fe(2+)</name>
        <dbReference type="ChEBI" id="CHEBI:29033"/>
    </cofactor>
</comment>
<dbReference type="InterPro" id="IPR013785">
    <property type="entry name" value="Aldolase_TIM"/>
</dbReference>
<organism evidence="15 16">
    <name type="scientific">Candidatus Erwinia haradaeae</name>
    <dbReference type="NCBI Taxonomy" id="1922217"/>
    <lineage>
        <taxon>Bacteria</taxon>
        <taxon>Pseudomonadati</taxon>
        <taxon>Pseudomonadota</taxon>
        <taxon>Gammaproteobacteria</taxon>
        <taxon>Enterobacterales</taxon>
        <taxon>Erwiniaceae</taxon>
        <taxon>Erwinia</taxon>
    </lineage>
</organism>
<evidence type="ECO:0000256" key="7">
    <source>
        <dbReference type="ARBA" id="ARBA00013188"/>
    </source>
</evidence>
<dbReference type="EMBL" id="LR217713">
    <property type="protein sequence ID" value="VFP82249.1"/>
    <property type="molecule type" value="Genomic_DNA"/>
</dbReference>
<comment type="caution">
    <text evidence="10">Lacks conserved residue(s) required for the propagation of feature annotation.</text>
</comment>
<dbReference type="NCBIfam" id="NF004076">
    <property type="entry name" value="PRK05581.1-4"/>
    <property type="match status" value="1"/>
</dbReference>
<evidence type="ECO:0000256" key="14">
    <source>
        <dbReference type="PIRSR" id="PIRSR001461-3"/>
    </source>
</evidence>
<feature type="active site" description="Proton acceptor" evidence="10 12">
    <location>
        <position position="36"/>
    </location>
</feature>
<evidence type="ECO:0000256" key="1">
    <source>
        <dbReference type="ARBA" id="ARBA00001782"/>
    </source>
</evidence>
<evidence type="ECO:0000256" key="13">
    <source>
        <dbReference type="PIRSR" id="PIRSR001461-2"/>
    </source>
</evidence>
<feature type="binding site" evidence="10 13">
    <location>
        <position position="68"/>
    </location>
    <ligand>
        <name>a divalent metal cation</name>
        <dbReference type="ChEBI" id="CHEBI:60240"/>
    </ligand>
</feature>
<dbReference type="Gene3D" id="3.20.20.70">
    <property type="entry name" value="Aldolase class I"/>
    <property type="match status" value="1"/>
</dbReference>
<evidence type="ECO:0000313" key="15">
    <source>
        <dbReference type="EMBL" id="VFP82249.1"/>
    </source>
</evidence>
<evidence type="ECO:0000256" key="8">
    <source>
        <dbReference type="ARBA" id="ARBA00022723"/>
    </source>
</evidence>
<dbReference type="SUPFAM" id="SSF51366">
    <property type="entry name" value="Ribulose-phoshate binding barrel"/>
    <property type="match status" value="1"/>
</dbReference>
<dbReference type="GO" id="GO:0004750">
    <property type="term" value="F:D-ribulose-phosphate 3-epimerase activity"/>
    <property type="evidence" value="ECO:0007669"/>
    <property type="project" value="UniProtKB-UniRule"/>
</dbReference>
<comment type="cofactor">
    <cofactor evidence="3">
        <name>Co(2+)</name>
        <dbReference type="ChEBI" id="CHEBI:48828"/>
    </cofactor>
</comment>
<evidence type="ECO:0000256" key="9">
    <source>
        <dbReference type="ARBA" id="ARBA00023235"/>
    </source>
</evidence>
<dbReference type="GeneID" id="66304887"/>
<evidence type="ECO:0000256" key="12">
    <source>
        <dbReference type="PIRSR" id="PIRSR001461-1"/>
    </source>
</evidence>
<dbReference type="Proteomes" id="UP000294441">
    <property type="component" value="Chromosome 1"/>
</dbReference>
<accession>A0A451D8S7</accession>